<dbReference type="OrthoDB" id="1551210at2"/>
<dbReference type="RefSeq" id="WP_011700038.1">
    <property type="nucleotide sequence ID" value="NC_008554.1"/>
</dbReference>
<protein>
    <submittedName>
        <fullName evidence="3">Transposase</fullName>
    </submittedName>
</protein>
<feature type="region of interest" description="Disordered" evidence="1">
    <location>
        <begin position="20"/>
        <end position="44"/>
    </location>
</feature>
<name>A0LNB1_SYNFM</name>
<dbReference type="PANTHER" id="PTHR30007">
    <property type="entry name" value="PHP DOMAIN PROTEIN"/>
    <property type="match status" value="1"/>
</dbReference>
<feature type="compositionally biased region" description="Basic and acidic residues" evidence="1">
    <location>
        <begin position="20"/>
        <end position="31"/>
    </location>
</feature>
<dbReference type="PANTHER" id="PTHR30007:SF0">
    <property type="entry name" value="TRANSPOSASE"/>
    <property type="match status" value="1"/>
</dbReference>
<evidence type="ECO:0000259" key="2">
    <source>
        <dbReference type="Pfam" id="PF13340"/>
    </source>
</evidence>
<dbReference type="eggNOG" id="COG3293">
    <property type="taxonomic scope" value="Bacteria"/>
</dbReference>
<sequence length="163" mass="18474">MAEISSRQLSDAFWEKVEPLIPRPERDPERSYRRKPGGGRKPLPPRKILEAVLYVLRTGCRWKSLPGARFGSPSAVHAHFTRWMRAGFFTRLWRAGLAEYDEMEGIAWRWQDNDAGTLEGAPADRKAGGRRSRGKGEDKIEGAGYGGRFWGPAVNRRRRGGSH</sequence>
<gene>
    <name evidence="3" type="ordered locus">Sfum_3240</name>
</gene>
<dbReference type="HOGENOM" id="CLU_055261_4_1_7"/>
<dbReference type="KEGG" id="sfu:Sfum_3240"/>
<reference evidence="3 4" key="1">
    <citation type="submission" date="2006-10" db="EMBL/GenBank/DDBJ databases">
        <title>Complete sequence of Syntrophobacter fumaroxidans MPOB.</title>
        <authorList>
            <consortium name="US DOE Joint Genome Institute"/>
            <person name="Copeland A."/>
            <person name="Lucas S."/>
            <person name="Lapidus A."/>
            <person name="Barry K."/>
            <person name="Detter J.C."/>
            <person name="Glavina del Rio T."/>
            <person name="Hammon N."/>
            <person name="Israni S."/>
            <person name="Pitluck S."/>
            <person name="Goltsman E.G."/>
            <person name="Martinez M."/>
            <person name="Schmutz J."/>
            <person name="Larimer F."/>
            <person name="Land M."/>
            <person name="Hauser L."/>
            <person name="Kyrpides N."/>
            <person name="Kim E."/>
            <person name="Boone D.R."/>
            <person name="Brockman F."/>
            <person name="Culley D."/>
            <person name="Ferry J."/>
            <person name="Gunsalus R."/>
            <person name="McInerney M.J."/>
            <person name="Morrison M."/>
            <person name="Plugge C."/>
            <person name="Rohlin L."/>
            <person name="Scholten J."/>
            <person name="Sieber J."/>
            <person name="Stams A.J.M."/>
            <person name="Worm P."/>
            <person name="Henstra A.M."/>
            <person name="Richardson P."/>
        </authorList>
    </citation>
    <scope>NUCLEOTIDE SEQUENCE [LARGE SCALE GENOMIC DNA]</scope>
    <source>
        <strain evidence="4">DSM 10017 / MPOB</strain>
    </source>
</reference>
<evidence type="ECO:0000256" key="1">
    <source>
        <dbReference type="SAM" id="MobiDB-lite"/>
    </source>
</evidence>
<accession>A0LNB1</accession>
<dbReference type="Pfam" id="PF13340">
    <property type="entry name" value="DUF4096"/>
    <property type="match status" value="1"/>
</dbReference>
<organism evidence="3 4">
    <name type="scientific">Syntrophobacter fumaroxidans (strain DSM 10017 / MPOB)</name>
    <dbReference type="NCBI Taxonomy" id="335543"/>
    <lineage>
        <taxon>Bacteria</taxon>
        <taxon>Pseudomonadati</taxon>
        <taxon>Thermodesulfobacteriota</taxon>
        <taxon>Syntrophobacteria</taxon>
        <taxon>Syntrophobacterales</taxon>
        <taxon>Syntrophobacteraceae</taxon>
        <taxon>Syntrophobacter</taxon>
    </lineage>
</organism>
<dbReference type="AlphaFoldDB" id="A0LNB1"/>
<feature type="region of interest" description="Disordered" evidence="1">
    <location>
        <begin position="117"/>
        <end position="163"/>
    </location>
</feature>
<proteinExistence type="predicted"/>
<feature type="domain" description="Insertion element IS402-like" evidence="2">
    <location>
        <begin position="9"/>
        <end position="93"/>
    </location>
</feature>
<dbReference type="InterPro" id="IPR025161">
    <property type="entry name" value="IS402-like_dom"/>
</dbReference>
<evidence type="ECO:0000313" key="3">
    <source>
        <dbReference type="EMBL" id="ABK18913.1"/>
    </source>
</evidence>
<evidence type="ECO:0000313" key="4">
    <source>
        <dbReference type="Proteomes" id="UP000001784"/>
    </source>
</evidence>
<keyword evidence="4" id="KW-1185">Reference proteome</keyword>
<dbReference type="EMBL" id="CP000478">
    <property type="protein sequence ID" value="ABK18913.1"/>
    <property type="molecule type" value="Genomic_DNA"/>
</dbReference>
<dbReference type="STRING" id="335543.Sfum_3240"/>
<dbReference type="InParanoid" id="A0LNB1"/>
<dbReference type="Proteomes" id="UP000001784">
    <property type="component" value="Chromosome"/>
</dbReference>